<dbReference type="InterPro" id="IPR027417">
    <property type="entry name" value="P-loop_NTPase"/>
</dbReference>
<dbReference type="EMBL" id="BAAAHE010000015">
    <property type="protein sequence ID" value="GAA0618705.1"/>
    <property type="molecule type" value="Genomic_DNA"/>
</dbReference>
<evidence type="ECO:0000256" key="1">
    <source>
        <dbReference type="ARBA" id="ARBA00011040"/>
    </source>
</evidence>
<dbReference type="Pfam" id="PF17886">
    <property type="entry name" value="ArsA_HSP20"/>
    <property type="match status" value="1"/>
</dbReference>
<dbReference type="NCBIfam" id="TIGR00345">
    <property type="entry name" value="GET3_arsA_TRC40"/>
    <property type="match status" value="1"/>
</dbReference>
<dbReference type="InterPro" id="IPR040612">
    <property type="entry name" value="ArsA_HSP20-like"/>
</dbReference>
<proteinExistence type="inferred from homology"/>
<evidence type="ECO:0000259" key="2">
    <source>
        <dbReference type="Pfam" id="PF02374"/>
    </source>
</evidence>
<name>A0ABP3RVL9_9ACTN</name>
<comment type="similarity">
    <text evidence="1">Belongs to the arsA ATPase family.</text>
</comment>
<dbReference type="RefSeq" id="WP_344604463.1">
    <property type="nucleotide sequence ID" value="NZ_BAAAHE010000015.1"/>
</dbReference>
<keyword evidence="5" id="KW-1185">Reference proteome</keyword>
<accession>A0ABP3RVL9</accession>
<evidence type="ECO:0000313" key="4">
    <source>
        <dbReference type="EMBL" id="GAA0618705.1"/>
    </source>
</evidence>
<feature type="domain" description="ArsA/GET3 Anion-transporting ATPase-like" evidence="2">
    <location>
        <begin position="1"/>
        <end position="301"/>
    </location>
</feature>
<dbReference type="PANTHER" id="PTHR10803">
    <property type="entry name" value="ARSENICAL PUMP-DRIVING ATPASE ARSENITE-TRANSLOCATING ATPASE"/>
    <property type="match status" value="1"/>
</dbReference>
<dbReference type="InterPro" id="IPR025723">
    <property type="entry name" value="ArsA/GET3_ATPase-like"/>
</dbReference>
<evidence type="ECO:0000259" key="3">
    <source>
        <dbReference type="Pfam" id="PF17886"/>
    </source>
</evidence>
<protein>
    <submittedName>
        <fullName evidence="4">ArsA family ATPase</fullName>
    </submittedName>
</protein>
<dbReference type="Proteomes" id="UP001500957">
    <property type="component" value="Unassembled WGS sequence"/>
</dbReference>
<evidence type="ECO:0000313" key="5">
    <source>
        <dbReference type="Proteomes" id="UP001500957"/>
    </source>
</evidence>
<organism evidence="4 5">
    <name type="scientific">Sporichthya brevicatena</name>
    <dbReference type="NCBI Taxonomy" id="171442"/>
    <lineage>
        <taxon>Bacteria</taxon>
        <taxon>Bacillati</taxon>
        <taxon>Actinomycetota</taxon>
        <taxon>Actinomycetes</taxon>
        <taxon>Sporichthyales</taxon>
        <taxon>Sporichthyaceae</taxon>
        <taxon>Sporichthya</taxon>
    </lineage>
</organism>
<dbReference type="SUPFAM" id="SSF52540">
    <property type="entry name" value="P-loop containing nucleoside triphosphate hydrolases"/>
    <property type="match status" value="1"/>
</dbReference>
<comment type="caution">
    <text evidence="4">The sequence shown here is derived from an EMBL/GenBank/DDBJ whole genome shotgun (WGS) entry which is preliminary data.</text>
</comment>
<feature type="domain" description="ArsA HSP20-like" evidence="3">
    <location>
        <begin position="332"/>
        <end position="393"/>
    </location>
</feature>
<dbReference type="Gene3D" id="3.40.50.300">
    <property type="entry name" value="P-loop containing nucleotide triphosphate hydrolases"/>
    <property type="match status" value="1"/>
</dbReference>
<sequence length="399" mass="43064">MRVLLFTGKGGVGKTTAAAGTATLAAARGRKTLVLSTDAAHSLADAFGVPPSAEPAEIAPNLFLAQVDAQRKFERTWTEIRRYLLGVLDSVGVDPIEAEELTVLPGAEEVLALLEVRDQVRSGRWDVVVVDCAPTAETLRLLALPEALNWYMDRVFPMERRMVRALRPVLNRVTGIPMPADGVFDAVERLHAELAGVREVLTDPGTSVRLVLTPEFVVVAEARRTLTSLSLYGYRIDAVIANRIFPAEGADSWRTGWVAAQTEMLAEIEASFAPLPVLRSGYRAAEPVGVEELGALAAAVYASRLPQTDSDADPCALLAETEPMTIRAVDPGRYVLSLALPLADKRDMDLRRKGDELVLTVGGHRRLLALPSALARCSVGGAQLAGDRLEITFTREIPS</sequence>
<dbReference type="Pfam" id="PF02374">
    <property type="entry name" value="ArsA_ATPase"/>
    <property type="match status" value="1"/>
</dbReference>
<reference evidence="5" key="1">
    <citation type="journal article" date="2019" name="Int. J. Syst. Evol. Microbiol.">
        <title>The Global Catalogue of Microorganisms (GCM) 10K type strain sequencing project: providing services to taxonomists for standard genome sequencing and annotation.</title>
        <authorList>
            <consortium name="The Broad Institute Genomics Platform"/>
            <consortium name="The Broad Institute Genome Sequencing Center for Infectious Disease"/>
            <person name="Wu L."/>
            <person name="Ma J."/>
        </authorList>
    </citation>
    <scope>NUCLEOTIDE SEQUENCE [LARGE SCALE GENOMIC DNA]</scope>
    <source>
        <strain evidence="5">JCM 10671</strain>
    </source>
</reference>
<dbReference type="InterPro" id="IPR016300">
    <property type="entry name" value="ATPase_ArsA/GET3"/>
</dbReference>
<dbReference type="PANTHER" id="PTHR10803:SF3">
    <property type="entry name" value="ATPASE GET3"/>
    <property type="match status" value="1"/>
</dbReference>
<gene>
    <name evidence="4" type="ORF">GCM10009547_21380</name>
</gene>
<dbReference type="CDD" id="cd02035">
    <property type="entry name" value="ArsA"/>
    <property type="match status" value="1"/>
</dbReference>
<dbReference type="InterPro" id="IPR008978">
    <property type="entry name" value="HSP20-like_chaperone"/>
</dbReference>
<dbReference type="Gene3D" id="2.60.40.790">
    <property type="match status" value="1"/>
</dbReference>